<dbReference type="Proteomes" id="UP001569200">
    <property type="component" value="Unassembled WGS sequence"/>
</dbReference>
<evidence type="ECO:0000313" key="2">
    <source>
        <dbReference type="Proteomes" id="UP001569200"/>
    </source>
</evidence>
<protein>
    <submittedName>
        <fullName evidence="1">Uncharacterized protein</fullName>
    </submittedName>
</protein>
<accession>A0ABV4LMA3</accession>
<dbReference type="EMBL" id="JBGOOW010000001">
    <property type="protein sequence ID" value="MEZ8179091.1"/>
    <property type="molecule type" value="Genomic_DNA"/>
</dbReference>
<sequence>MIAQKEVGPVIAGAHTVQQVQENAKFVNSEVTQALLYEAESIVAKWQLD</sequence>
<comment type="caution">
    <text evidence="1">The sequence shown here is derived from an EMBL/GenBank/DDBJ whole genome shotgun (WGS) entry which is preliminary data.</text>
</comment>
<keyword evidence="2" id="KW-1185">Reference proteome</keyword>
<proteinExistence type="predicted"/>
<evidence type="ECO:0000313" key="1">
    <source>
        <dbReference type="EMBL" id="MEZ8179091.1"/>
    </source>
</evidence>
<organism evidence="1 2">
    <name type="scientific">Vibrio splendidus</name>
    <dbReference type="NCBI Taxonomy" id="29497"/>
    <lineage>
        <taxon>Bacteria</taxon>
        <taxon>Pseudomonadati</taxon>
        <taxon>Pseudomonadota</taxon>
        <taxon>Gammaproteobacteria</taxon>
        <taxon>Vibrionales</taxon>
        <taxon>Vibrionaceae</taxon>
        <taxon>Vibrio</taxon>
    </lineage>
</organism>
<name>A0ABV4LMA3_VIBSP</name>
<gene>
    <name evidence="1" type="ORF">ACED33_00245</name>
</gene>
<reference evidence="1 2" key="1">
    <citation type="submission" date="2024-06" db="EMBL/GenBank/DDBJ databases">
        <authorList>
            <person name="Steensen K."/>
            <person name="Seneca J."/>
            <person name="Bartlau N."/>
            <person name="Yu A.X."/>
            <person name="Polz M.F."/>
        </authorList>
    </citation>
    <scope>NUCLEOTIDE SEQUENCE [LARGE SCALE GENOMIC DNA]</scope>
    <source>
        <strain evidence="1 2">1F145</strain>
    </source>
</reference>
<dbReference type="RefSeq" id="WP_017092238.1">
    <property type="nucleotide sequence ID" value="NZ_CAWMQV010000097.1"/>
</dbReference>